<dbReference type="EMBL" id="OVEO01000003">
    <property type="protein sequence ID" value="SPQ94718.1"/>
    <property type="molecule type" value="Genomic_DNA"/>
</dbReference>
<dbReference type="AlphaFoldDB" id="A0A3P3Y3F7"/>
<proteinExistence type="predicted"/>
<evidence type="ECO:0000256" key="1">
    <source>
        <dbReference type="SAM" id="MobiDB-lite"/>
    </source>
</evidence>
<keyword evidence="3" id="KW-0496">Mitochondrion</keyword>
<keyword evidence="2" id="KW-0472">Membrane</keyword>
<dbReference type="Proteomes" id="UP000290189">
    <property type="component" value="Unassembled WGS sequence"/>
</dbReference>
<feature type="region of interest" description="Disordered" evidence="1">
    <location>
        <begin position="162"/>
        <end position="214"/>
    </location>
</feature>
<evidence type="ECO:0000313" key="3">
    <source>
        <dbReference type="EMBL" id="SPQ94718.1"/>
    </source>
</evidence>
<keyword evidence="2" id="KW-0812">Transmembrane</keyword>
<keyword evidence="2" id="KW-1133">Transmembrane helix</keyword>
<gene>
    <name evidence="3" type="ORF">PLBR_LOCUS1933</name>
</gene>
<reference evidence="3 4" key="1">
    <citation type="submission" date="2018-03" db="EMBL/GenBank/DDBJ databases">
        <authorList>
            <person name="Fogelqvist J."/>
        </authorList>
    </citation>
    <scope>NUCLEOTIDE SEQUENCE [LARGE SCALE GENOMIC DNA]</scope>
</reference>
<evidence type="ECO:0000313" key="4">
    <source>
        <dbReference type="Proteomes" id="UP000290189"/>
    </source>
</evidence>
<geneLocation type="mitochondrion" evidence="3"/>
<sequence length="214" mass="22460">MLAKIRCRTAAGNCGRQRTIGGLCRVAMAVARVVLFLFAVCVSSAAASSTTSNATKLVVRDIAQAGYNGLDRAGALIIRTFGRHANAVVGGLGVYGAYKLASDIDKTLQLGYIQKGRKAAVVLAGLIGTVLLGHGPRRTASDHNSYTASRGRAHAARAFGVNPQRSTGRVSTRRLRTRVSRLDESHESDVGSGSGWDSVSGTDSAYTDSDSDDF</sequence>
<protein>
    <submittedName>
        <fullName evidence="3">Uncharacterized protein</fullName>
    </submittedName>
</protein>
<organism evidence="3 4">
    <name type="scientific">Plasmodiophora brassicae</name>
    <name type="common">Clubroot disease agent</name>
    <dbReference type="NCBI Taxonomy" id="37360"/>
    <lineage>
        <taxon>Eukaryota</taxon>
        <taxon>Sar</taxon>
        <taxon>Rhizaria</taxon>
        <taxon>Endomyxa</taxon>
        <taxon>Phytomyxea</taxon>
        <taxon>Plasmodiophorida</taxon>
        <taxon>Plasmodiophoridae</taxon>
        <taxon>Plasmodiophora</taxon>
    </lineage>
</organism>
<name>A0A3P3Y3F7_PLABS</name>
<accession>A0A3P3Y3F7</accession>
<evidence type="ECO:0000256" key="2">
    <source>
        <dbReference type="SAM" id="Phobius"/>
    </source>
</evidence>
<feature type="transmembrane region" description="Helical" evidence="2">
    <location>
        <begin position="26"/>
        <end position="47"/>
    </location>
</feature>
<feature type="compositionally biased region" description="Basic and acidic residues" evidence="1">
    <location>
        <begin position="180"/>
        <end position="189"/>
    </location>
</feature>
<feature type="compositionally biased region" description="Low complexity" evidence="1">
    <location>
        <begin position="195"/>
        <end position="208"/>
    </location>
</feature>